<evidence type="ECO:0000313" key="1">
    <source>
        <dbReference type="EMBL" id="BAY73341.1"/>
    </source>
</evidence>
<reference evidence="1 2" key="1">
    <citation type="submission" date="2017-06" db="EMBL/GenBank/DDBJ databases">
        <title>Genome sequencing of cyanobaciteial culture collection at National Institute for Environmental Studies (NIES).</title>
        <authorList>
            <person name="Hirose Y."/>
            <person name="Shimura Y."/>
            <person name="Fujisawa T."/>
            <person name="Nakamura Y."/>
            <person name="Kawachi M."/>
        </authorList>
    </citation>
    <scope>NUCLEOTIDE SEQUENCE [LARGE SCALE GENOMIC DNA]</scope>
    <source>
        <strain evidence="1 2">NIES-23</strain>
        <plasmid evidence="2">Plasmid Plasmid3 dna</plasmid>
    </source>
</reference>
<evidence type="ECO:0000313" key="2">
    <source>
        <dbReference type="Proteomes" id="UP000217507"/>
    </source>
</evidence>
<dbReference type="Proteomes" id="UP000217507">
    <property type="component" value="Plasmid Plasmid3 dna"/>
</dbReference>
<dbReference type="AlphaFoldDB" id="A0A1Z4KWD1"/>
<keyword evidence="1" id="KW-0614">Plasmid</keyword>
<sequence length="31" mass="3563">MSLPVYREDPIHSNGYAISDAQKLQILLDKF</sequence>
<dbReference type="EMBL" id="AP018219">
    <property type="protein sequence ID" value="BAY73341.1"/>
    <property type="molecule type" value="Genomic_DNA"/>
</dbReference>
<protein>
    <submittedName>
        <fullName evidence="1">Uncharacterized protein</fullName>
    </submittedName>
</protein>
<organism evidence="1 2">
    <name type="scientific">Trichormus variabilis NIES-23</name>
    <dbReference type="NCBI Taxonomy" id="1973479"/>
    <lineage>
        <taxon>Bacteria</taxon>
        <taxon>Bacillati</taxon>
        <taxon>Cyanobacteriota</taxon>
        <taxon>Cyanophyceae</taxon>
        <taxon>Nostocales</taxon>
        <taxon>Nostocaceae</taxon>
        <taxon>Trichormus</taxon>
    </lineage>
</organism>
<geneLocation type="plasmid" evidence="1">
    <name>plasmid3</name>
</geneLocation>
<accession>A0A1Z4KWD1</accession>
<proteinExistence type="predicted"/>
<gene>
    <name evidence="1" type="ORF">NIES23_61690</name>
</gene>
<name>A0A1Z4KWD1_ANAVA</name>